<name>A0A0Q9ZB33_9FLAO</name>
<keyword evidence="3" id="KW-1185">Reference proteome</keyword>
<gene>
    <name evidence="2" type="ORF">APR42_05315</name>
</gene>
<evidence type="ECO:0000313" key="2">
    <source>
        <dbReference type="EMBL" id="KRG29353.1"/>
    </source>
</evidence>
<keyword evidence="1" id="KW-0472">Membrane</keyword>
<dbReference type="EMBL" id="LKTP01000012">
    <property type="protein sequence ID" value="KRG29353.1"/>
    <property type="molecule type" value="Genomic_DNA"/>
</dbReference>
<feature type="transmembrane region" description="Helical" evidence="1">
    <location>
        <begin position="652"/>
        <end position="669"/>
    </location>
</feature>
<dbReference type="PANTHER" id="PTHR37947:SF1">
    <property type="entry name" value="BLL2462 PROTEIN"/>
    <property type="match status" value="1"/>
</dbReference>
<dbReference type="InterPro" id="IPR036465">
    <property type="entry name" value="vWFA_dom_sf"/>
</dbReference>
<dbReference type="RefSeq" id="WP_057481829.1">
    <property type="nucleotide sequence ID" value="NZ_BMWR01000003.1"/>
</dbReference>
<dbReference type="PANTHER" id="PTHR37947">
    <property type="entry name" value="BLL2462 PROTEIN"/>
    <property type="match status" value="1"/>
</dbReference>
<accession>A0A0Q9ZB33</accession>
<dbReference type="STRING" id="270918.APR42_05315"/>
<feature type="transmembrane region" description="Helical" evidence="1">
    <location>
        <begin position="35"/>
        <end position="54"/>
    </location>
</feature>
<dbReference type="Proteomes" id="UP000051643">
    <property type="component" value="Unassembled WGS sequence"/>
</dbReference>
<proteinExistence type="predicted"/>
<dbReference type="AlphaFoldDB" id="A0A0Q9ZB33"/>
<keyword evidence="1" id="KW-1133">Transmembrane helix</keyword>
<evidence type="ECO:0008006" key="4">
    <source>
        <dbReference type="Google" id="ProtNLM"/>
    </source>
</evidence>
<evidence type="ECO:0000256" key="1">
    <source>
        <dbReference type="SAM" id="Phobius"/>
    </source>
</evidence>
<protein>
    <recommendedName>
        <fullName evidence="4">VWA domain-containing protein</fullName>
    </recommendedName>
</protein>
<reference evidence="2" key="1">
    <citation type="submission" date="2015-10" db="EMBL/GenBank/DDBJ databases">
        <title>Draft genome sequence of Salegentibacter mishustinae KCTC 12263.</title>
        <authorList>
            <person name="Lin W."/>
            <person name="Zheng Q."/>
        </authorList>
    </citation>
    <scope>NUCLEOTIDE SEQUENCE [LARGE SCALE GENOMIC DNA]</scope>
    <source>
        <strain evidence="2">KCTC 12263</strain>
    </source>
</reference>
<sequence>MDLSTILFITLAAIFALGFAFFQYLYKTKKRGKDAYILFALRFLSVFVLLLLFINPKFTFTSYTLEKPNLVLAVDDSESIKHLSQEDTLNSILEKLKSNEKIKQRFELVQYNFGNDLKAGENNKFNESETNIFSALESIKELSRGKETAIALISDGNQTSGRNYQYFKPDDKTNIYPVLVGDTTQYLDLELSRLNVNSYAFLNNRFPVEAFISYSGEESINTNFVIKAGENAIYSKNISLDSENNSTIIQAELPASKLGVLSYEAEIVPLETEKNTANNAKSFAVEVIDERSKILLISALPHPDLGAIKKAVETNKQRQLDIKYIQDDLLNIKDYQLVILYQPTSGFTSIFQDLDENNQNYLIISGTKTNWNFLNSIQDFVRKNFTNQTQEIFAVKNPNFNQFQFEEVGFPEFPPLEDKFGKISIESNNIESIYFQEIENLETSQPLIAIQGSGQNKTAFIFGENIWRWRSASFLENKSFEKFDNFFGKLIQNLASAKQRERLTLDYKSFYYENESVKITASFFDQNYQFDPNANLNISVADSIENIESQFILKNNVYEVDLGSLAPGTYSFKITEAGSRISRSGSFEVIAYNMEQKFISANKNAMEDLAENSKTKVYYPNQIQELIDSLLSNDKYKPIQKSRQKNVPLVDWYYLLFLLVSILAAEWFFRKYKGLI</sequence>
<organism evidence="2 3">
    <name type="scientific">Salegentibacter mishustinae</name>
    <dbReference type="NCBI Taxonomy" id="270918"/>
    <lineage>
        <taxon>Bacteria</taxon>
        <taxon>Pseudomonadati</taxon>
        <taxon>Bacteroidota</taxon>
        <taxon>Flavobacteriia</taxon>
        <taxon>Flavobacteriales</taxon>
        <taxon>Flavobacteriaceae</taxon>
        <taxon>Salegentibacter</taxon>
    </lineage>
</organism>
<feature type="transmembrane region" description="Helical" evidence="1">
    <location>
        <begin position="6"/>
        <end position="26"/>
    </location>
</feature>
<dbReference type="SUPFAM" id="SSF53300">
    <property type="entry name" value="vWA-like"/>
    <property type="match status" value="1"/>
</dbReference>
<keyword evidence="1" id="KW-0812">Transmembrane</keyword>
<dbReference type="OrthoDB" id="9763076at2"/>
<evidence type="ECO:0000313" key="3">
    <source>
        <dbReference type="Proteomes" id="UP000051643"/>
    </source>
</evidence>
<comment type="caution">
    <text evidence="2">The sequence shown here is derived from an EMBL/GenBank/DDBJ whole genome shotgun (WGS) entry which is preliminary data.</text>
</comment>